<keyword evidence="3" id="KW-1185">Reference proteome</keyword>
<accession>A0ABU7WMR4</accession>
<dbReference type="Proteomes" id="UP001348265">
    <property type="component" value="Unassembled WGS sequence"/>
</dbReference>
<dbReference type="Pfam" id="PF05133">
    <property type="entry name" value="SPP1_portal"/>
    <property type="match status" value="1"/>
</dbReference>
<comment type="caution">
    <text evidence="2">The sequence shown here is derived from an EMBL/GenBank/DDBJ whole genome shotgun (WGS) entry which is preliminary data.</text>
</comment>
<feature type="region of interest" description="Disordered" evidence="1">
    <location>
        <begin position="442"/>
        <end position="477"/>
    </location>
</feature>
<gene>
    <name evidence="2" type="ORF">RB636_04335</name>
</gene>
<dbReference type="EMBL" id="JAVFKM010000002">
    <property type="protein sequence ID" value="MEF3112429.1"/>
    <property type="molecule type" value="Genomic_DNA"/>
</dbReference>
<sequence length="477" mass="52731">MDKIGSPFSPPSTAVEWIDYLHGKLGKRLPLIRKYADYYEGRQATMPFSQNLYSTAFGEAFREWSDNFCQLVIDAVLERLSVVGFRLTDDPDADADAHEIWMRNNMAVQSSAAHLDAMVHGESYAIVWAGVDGEPVISCESAEQVVVQYKPGSRTEIEAAAKFFSDDFGREYVSLWTEDYTYTSYSDGRQWYEPVQGDNPLGVVPVVPISNRARLTGDPTSDLQSIVPLQDAINKTATDALVASEMAAFPARFVTGLEIVEDEDGRPIEPFRIAIDKVLQAEDPQAKFGQFAAADLSNYRVLLDLLTQHLASLARVPYHYMIDSGGHPATGEGAEAAEYGLIAKTRQRILHFGRAWVEVMKLCFRIKGDRRANCHTAEVIWADVENRSEAQHMDALIKLKALGVPVEVLWERAGFTPAEIARFPALLAEQEALIERYPTAVAAGPSAPSADDMAEKPPQGNASNDARKKAGDDANRR</sequence>
<reference evidence="2 3" key="1">
    <citation type="submission" date="2023-08" db="EMBL/GenBank/DDBJ databases">
        <authorList>
            <person name="Sharma P."/>
            <person name="Verma V."/>
            <person name="Mohan M.K."/>
            <person name="Dubey A.K."/>
        </authorList>
    </citation>
    <scope>NUCLEOTIDE SEQUENCE [LARGE SCALE GENOMIC DNA]</scope>
    <source>
        <strain evidence="2 3">ADP4</strain>
    </source>
</reference>
<evidence type="ECO:0000313" key="2">
    <source>
        <dbReference type="EMBL" id="MEF3112429.1"/>
    </source>
</evidence>
<name>A0ABU7WMR4_9ACTN</name>
<dbReference type="InterPro" id="IPR021145">
    <property type="entry name" value="Portal_protein_SPP1_Gp6-like"/>
</dbReference>
<feature type="compositionally biased region" description="Basic and acidic residues" evidence="1">
    <location>
        <begin position="465"/>
        <end position="477"/>
    </location>
</feature>
<organism evidence="2 3">
    <name type="scientific">Streptomyces chrestomyceticus</name>
    <dbReference type="NCBI Taxonomy" id="68185"/>
    <lineage>
        <taxon>Bacteria</taxon>
        <taxon>Bacillati</taxon>
        <taxon>Actinomycetota</taxon>
        <taxon>Actinomycetes</taxon>
        <taxon>Kitasatosporales</taxon>
        <taxon>Streptomycetaceae</taxon>
        <taxon>Streptomyces</taxon>
    </lineage>
</organism>
<dbReference type="RefSeq" id="WP_331785426.1">
    <property type="nucleotide sequence ID" value="NZ_JAVFKM010000002.1"/>
</dbReference>
<evidence type="ECO:0000256" key="1">
    <source>
        <dbReference type="SAM" id="MobiDB-lite"/>
    </source>
</evidence>
<protein>
    <submittedName>
        <fullName evidence="2">Phage portal protein</fullName>
    </submittedName>
</protein>
<proteinExistence type="predicted"/>
<evidence type="ECO:0000313" key="3">
    <source>
        <dbReference type="Proteomes" id="UP001348265"/>
    </source>
</evidence>